<accession>A0A0J9XM84</accession>
<reference evidence="1" key="2">
    <citation type="submission" date="2012-12" db="EMBL/GenBank/DDBJ databases">
        <authorList>
            <person name="Gao Y.W."/>
            <person name="Fan S.T."/>
            <person name="Sun H.T."/>
            <person name="Wang Z."/>
            <person name="Gao X.L."/>
            <person name="Li Y.G."/>
            <person name="Wang T.C."/>
            <person name="Zhang K."/>
            <person name="Xu W.W."/>
            <person name="Yu Z.J."/>
            <person name="Xia X.Z."/>
        </authorList>
    </citation>
    <scope>NUCLEOTIDE SEQUENCE</scope>
    <source>
        <strain evidence="1">FR3</strain>
    </source>
</reference>
<gene>
    <name evidence="1" type="ORF">Bm13243</name>
    <name evidence="1" type="ORF">BM_Bm13243</name>
</gene>
<proteinExistence type="predicted"/>
<dbReference type="EMBL" id="LN856498">
    <property type="protein sequence ID" value="CDP91663.1"/>
    <property type="molecule type" value="Genomic_DNA"/>
</dbReference>
<sequence>MEYEIAYFFCLGASRYNDTLHLLLHSHAIFACNATLIGSIICCDTDTGIVY</sequence>
<protein>
    <submittedName>
        <fullName evidence="1">Bm13243</fullName>
    </submittedName>
</protein>
<organism evidence="1">
    <name type="scientific">Brugia malayi</name>
    <name type="common">Filarial nematode worm</name>
    <dbReference type="NCBI Taxonomy" id="6279"/>
    <lineage>
        <taxon>Eukaryota</taxon>
        <taxon>Metazoa</taxon>
        <taxon>Ecdysozoa</taxon>
        <taxon>Nematoda</taxon>
        <taxon>Chromadorea</taxon>
        <taxon>Rhabditida</taxon>
        <taxon>Spirurina</taxon>
        <taxon>Spiruromorpha</taxon>
        <taxon>Filarioidea</taxon>
        <taxon>Onchocercidae</taxon>
        <taxon>Brugia</taxon>
    </lineage>
</organism>
<dbReference type="AlphaFoldDB" id="A0A0J9XM84"/>
<evidence type="ECO:0000313" key="1">
    <source>
        <dbReference type="EMBL" id="CDP91663.1"/>
    </source>
</evidence>
<reference evidence="1" key="1">
    <citation type="journal article" date="2007" name="Science">
        <title>Draft genome of the filarial nematode parasite Brugia malayi.</title>
        <authorList>
            <person name="Ghedin E."/>
            <person name="Wang S."/>
            <person name="Spiro D."/>
            <person name="Caler E."/>
            <person name="Zhao Q."/>
            <person name="Crabtree J."/>
            <person name="Allen J.E."/>
            <person name="Delcher A.L."/>
            <person name="Guiliano D.B."/>
            <person name="Miranda-Saavedra D."/>
            <person name="Angiuoli S.V."/>
            <person name="Creasy T."/>
            <person name="Amedeo P."/>
            <person name="Haas B."/>
            <person name="El-Sayed N.M."/>
            <person name="Wortman J.R."/>
            <person name="Feldblyum T."/>
            <person name="Tallon L."/>
            <person name="Schatz M."/>
            <person name="Shumway M."/>
            <person name="Koo H."/>
            <person name="Salzberg S.L."/>
            <person name="Schobel S."/>
            <person name="Pertea M."/>
            <person name="Pop M."/>
            <person name="White O."/>
            <person name="Barton G.J."/>
            <person name="Carlow C.K."/>
            <person name="Crawford M.J."/>
            <person name="Daub J."/>
            <person name="Dimmic M.W."/>
            <person name="Estes C.F."/>
            <person name="Foster J.M."/>
            <person name="Ganatra M."/>
            <person name="Gregory W.F."/>
            <person name="Johnson N.M."/>
            <person name="Jin J."/>
            <person name="Komuniecki R."/>
            <person name="Korf I."/>
            <person name="Kumar S."/>
            <person name="Laney S."/>
            <person name="Li B.W."/>
            <person name="Li W."/>
            <person name="Lindblom T.H."/>
            <person name="Lustigman S."/>
            <person name="Ma D."/>
            <person name="Maina C.V."/>
            <person name="Martin D.M."/>
            <person name="McCarter J.P."/>
            <person name="McReynolds L."/>
            <person name="Mitreva M."/>
            <person name="Nutman T.B."/>
            <person name="Parkinson J."/>
            <person name="Peregrin-Alvarez J.M."/>
            <person name="Poole C."/>
            <person name="Ren Q."/>
            <person name="Saunders L."/>
            <person name="Sluder A.E."/>
            <person name="Smith K."/>
            <person name="Stanke M."/>
            <person name="Unnasch T.R."/>
            <person name="Ware J."/>
            <person name="Wei A.D."/>
            <person name="Weil G."/>
            <person name="Williams D.J."/>
            <person name="Zhang Y."/>
            <person name="Williams S.A."/>
            <person name="Fraser-Liggett C."/>
            <person name="Slatko B."/>
            <person name="Blaxter M.L."/>
            <person name="Scott A.L."/>
        </authorList>
    </citation>
    <scope>NUCLEOTIDE SEQUENCE</scope>
    <source>
        <strain evidence="1">FR3</strain>
    </source>
</reference>
<name>A0A0J9XM84_BRUMA</name>